<sequence length="53" mass="5844">MYLVRTGIMSPALSHEGGAALVLIIYHVTQRKCVKPDRTLPDGRIATKSCDYP</sequence>
<name>A0A6H5HIX9_9HEMI</name>
<reference evidence="1 2" key="1">
    <citation type="submission" date="2020-02" db="EMBL/GenBank/DDBJ databases">
        <authorList>
            <person name="Ferguson B K."/>
        </authorList>
    </citation>
    <scope>NUCLEOTIDE SEQUENCE [LARGE SCALE GENOMIC DNA]</scope>
</reference>
<proteinExistence type="predicted"/>
<accession>A0A6H5HIX9</accession>
<dbReference type="Proteomes" id="UP000479000">
    <property type="component" value="Unassembled WGS sequence"/>
</dbReference>
<protein>
    <submittedName>
        <fullName evidence="1">Uncharacterized protein</fullName>
    </submittedName>
</protein>
<organism evidence="1 2">
    <name type="scientific">Nesidiocoris tenuis</name>
    <dbReference type="NCBI Taxonomy" id="355587"/>
    <lineage>
        <taxon>Eukaryota</taxon>
        <taxon>Metazoa</taxon>
        <taxon>Ecdysozoa</taxon>
        <taxon>Arthropoda</taxon>
        <taxon>Hexapoda</taxon>
        <taxon>Insecta</taxon>
        <taxon>Pterygota</taxon>
        <taxon>Neoptera</taxon>
        <taxon>Paraneoptera</taxon>
        <taxon>Hemiptera</taxon>
        <taxon>Heteroptera</taxon>
        <taxon>Panheteroptera</taxon>
        <taxon>Cimicomorpha</taxon>
        <taxon>Miridae</taxon>
        <taxon>Dicyphina</taxon>
        <taxon>Nesidiocoris</taxon>
    </lineage>
</organism>
<feature type="non-terminal residue" evidence="1">
    <location>
        <position position="53"/>
    </location>
</feature>
<evidence type="ECO:0000313" key="1">
    <source>
        <dbReference type="EMBL" id="CAB0017720.1"/>
    </source>
</evidence>
<keyword evidence="2" id="KW-1185">Reference proteome</keyword>
<evidence type="ECO:0000313" key="2">
    <source>
        <dbReference type="Proteomes" id="UP000479000"/>
    </source>
</evidence>
<gene>
    <name evidence="1" type="ORF">NTEN_LOCUS21673</name>
</gene>
<dbReference type="EMBL" id="CADCXU010031880">
    <property type="protein sequence ID" value="CAB0017720.1"/>
    <property type="molecule type" value="Genomic_DNA"/>
</dbReference>
<dbReference type="AlphaFoldDB" id="A0A6H5HIX9"/>